<evidence type="ECO:0000313" key="2">
    <source>
        <dbReference type="Proteomes" id="UP000655751"/>
    </source>
</evidence>
<organism evidence="1 2">
    <name type="scientific">Nocardia bovistercoris</name>
    <dbReference type="NCBI Taxonomy" id="2785916"/>
    <lineage>
        <taxon>Bacteria</taxon>
        <taxon>Bacillati</taxon>
        <taxon>Actinomycetota</taxon>
        <taxon>Actinomycetes</taxon>
        <taxon>Mycobacteriales</taxon>
        <taxon>Nocardiaceae</taxon>
        <taxon>Nocardia</taxon>
    </lineage>
</organism>
<reference evidence="1" key="1">
    <citation type="submission" date="2020-11" db="EMBL/GenBank/DDBJ databases">
        <title>Nocardia NEAU-351.nov., a novel actinomycete isolated from the cow dung.</title>
        <authorList>
            <person name="Zhang X."/>
        </authorList>
    </citation>
    <scope>NUCLEOTIDE SEQUENCE</scope>
    <source>
        <strain evidence="1">NEAU-351</strain>
    </source>
</reference>
<dbReference type="RefSeq" id="WP_196152663.1">
    <property type="nucleotide sequence ID" value="NZ_JADMLG010000015.1"/>
</dbReference>
<comment type="caution">
    <text evidence="1">The sequence shown here is derived from an EMBL/GenBank/DDBJ whole genome shotgun (WGS) entry which is preliminary data.</text>
</comment>
<evidence type="ECO:0000313" key="1">
    <source>
        <dbReference type="EMBL" id="MBH0780349.1"/>
    </source>
</evidence>
<proteinExistence type="predicted"/>
<name>A0A931N5Y1_9NOCA</name>
<gene>
    <name evidence="1" type="ORF">IT779_29165</name>
</gene>
<sequence length="102" mass="10994">MIIPSVWDRATWRRAASPTIPAVIEAAGHLVSEATAHHADYVGQDLWVVDFLPGRTLTREQARAAMKIAVAPDRPEVQRWAGLLGLTAAEARGFAALPVVVS</sequence>
<keyword evidence="2" id="KW-1185">Reference proteome</keyword>
<dbReference type="AlphaFoldDB" id="A0A931N5Y1"/>
<accession>A0A931N5Y1</accession>
<protein>
    <submittedName>
        <fullName evidence="1">Uncharacterized protein</fullName>
    </submittedName>
</protein>
<dbReference type="Proteomes" id="UP000655751">
    <property type="component" value="Unassembled WGS sequence"/>
</dbReference>
<dbReference type="EMBL" id="JADMLG010000015">
    <property type="protein sequence ID" value="MBH0780349.1"/>
    <property type="molecule type" value="Genomic_DNA"/>
</dbReference>